<evidence type="ECO:0000313" key="1">
    <source>
        <dbReference type="Ensembl" id="ENSNPEP00000000346.1"/>
    </source>
</evidence>
<organism evidence="1 2">
    <name type="scientific">Nothoprocta perdicaria</name>
    <name type="common">Chilean tinamou</name>
    <name type="synonym">Crypturus perdicarius</name>
    <dbReference type="NCBI Taxonomy" id="30464"/>
    <lineage>
        <taxon>Eukaryota</taxon>
        <taxon>Metazoa</taxon>
        <taxon>Chordata</taxon>
        <taxon>Craniata</taxon>
        <taxon>Vertebrata</taxon>
        <taxon>Euteleostomi</taxon>
        <taxon>Archelosauria</taxon>
        <taxon>Archosauria</taxon>
        <taxon>Dinosauria</taxon>
        <taxon>Saurischia</taxon>
        <taxon>Theropoda</taxon>
        <taxon>Coelurosauria</taxon>
        <taxon>Aves</taxon>
        <taxon>Palaeognathae</taxon>
        <taxon>Tinamiformes</taxon>
        <taxon>Tinamidae</taxon>
        <taxon>Nothoprocta</taxon>
    </lineage>
</organism>
<accession>A0A8C6YHU8</accession>
<dbReference type="Proteomes" id="UP000694420">
    <property type="component" value="Unplaced"/>
</dbReference>
<reference evidence="1" key="2">
    <citation type="submission" date="2025-09" db="UniProtKB">
        <authorList>
            <consortium name="Ensembl"/>
        </authorList>
    </citation>
    <scope>IDENTIFICATION</scope>
</reference>
<dbReference type="Ensembl" id="ENSNPET00000000354.1">
    <property type="protein sequence ID" value="ENSNPEP00000000346.1"/>
    <property type="gene ID" value="ENSNPEG00000000311.1"/>
</dbReference>
<proteinExistence type="predicted"/>
<reference evidence="1" key="1">
    <citation type="submission" date="2025-08" db="UniProtKB">
        <authorList>
            <consortium name="Ensembl"/>
        </authorList>
    </citation>
    <scope>IDENTIFICATION</scope>
</reference>
<sequence>NRPNGRCAAVGAVGAGLAPRRGEGGGSHLRSRENKSPRQCLKEGHCRSLQMTFFACKRSIVSACVVFSRATGLFTFIELLELSQN</sequence>
<evidence type="ECO:0000313" key="2">
    <source>
        <dbReference type="Proteomes" id="UP000694420"/>
    </source>
</evidence>
<name>A0A8C6YHU8_NOTPE</name>
<protein>
    <submittedName>
        <fullName evidence="1">Uncharacterized protein</fullName>
    </submittedName>
</protein>
<keyword evidence="2" id="KW-1185">Reference proteome</keyword>
<dbReference type="AlphaFoldDB" id="A0A8C6YHU8"/>